<dbReference type="InterPro" id="IPR029058">
    <property type="entry name" value="AB_hydrolase_fold"/>
</dbReference>
<evidence type="ECO:0000256" key="1">
    <source>
        <dbReference type="SAM" id="MobiDB-lite"/>
    </source>
</evidence>
<evidence type="ECO:0000313" key="4">
    <source>
        <dbReference type="Proteomes" id="UP000077521"/>
    </source>
</evidence>
<reference evidence="3" key="1">
    <citation type="submission" date="2016-04" db="EMBL/GenBank/DDBJ databases">
        <authorList>
            <person name="Nguyen H.D."/>
            <person name="Samba Siva P."/>
            <person name="Cullis J."/>
            <person name="Levesque C.A."/>
            <person name="Hambleton S."/>
        </authorList>
    </citation>
    <scope>NUCLEOTIDE SEQUENCE</scope>
    <source>
        <strain evidence="3">DAOMC 236416</strain>
    </source>
</reference>
<dbReference type="Proteomes" id="UP000077521">
    <property type="component" value="Unassembled WGS sequence"/>
</dbReference>
<protein>
    <recommendedName>
        <fullName evidence="2">Alpha/beta hydrolase fold-3 domain-containing protein</fullName>
    </recommendedName>
</protein>
<evidence type="ECO:0000259" key="2">
    <source>
        <dbReference type="Pfam" id="PF07859"/>
    </source>
</evidence>
<name>A0A177TWJ2_9BASI</name>
<comment type="caution">
    <text evidence="3">The sequence shown here is derived from an EMBL/GenBank/DDBJ whole genome shotgun (WGS) entry which is preliminary data.</text>
</comment>
<dbReference type="GO" id="GO:0016787">
    <property type="term" value="F:hydrolase activity"/>
    <property type="evidence" value="ECO:0007669"/>
    <property type="project" value="InterPro"/>
</dbReference>
<accession>A0A177TWJ2</accession>
<gene>
    <name evidence="3" type="ORF">A4X13_0g2088</name>
</gene>
<reference evidence="3" key="2">
    <citation type="journal article" date="2019" name="IMA Fungus">
        <title>Genome sequencing and comparison of five Tilletia species to identify candidate genes for the detection of regulated species infecting wheat.</title>
        <authorList>
            <person name="Nguyen H.D.T."/>
            <person name="Sultana T."/>
            <person name="Kesanakurti P."/>
            <person name="Hambleton S."/>
        </authorList>
    </citation>
    <scope>NUCLEOTIDE SEQUENCE</scope>
    <source>
        <strain evidence="3">DAOMC 236416</strain>
    </source>
</reference>
<organism evidence="3 4">
    <name type="scientific">Tilletia indica</name>
    <dbReference type="NCBI Taxonomy" id="43049"/>
    <lineage>
        <taxon>Eukaryota</taxon>
        <taxon>Fungi</taxon>
        <taxon>Dikarya</taxon>
        <taxon>Basidiomycota</taxon>
        <taxon>Ustilaginomycotina</taxon>
        <taxon>Exobasidiomycetes</taxon>
        <taxon>Tilletiales</taxon>
        <taxon>Tilletiaceae</taxon>
        <taxon>Tilletia</taxon>
    </lineage>
</organism>
<dbReference type="InterPro" id="IPR050466">
    <property type="entry name" value="Carboxylest/Gibb_receptor"/>
</dbReference>
<keyword evidence="4" id="KW-1185">Reference proteome</keyword>
<dbReference type="AlphaFoldDB" id="A0A177TWJ2"/>
<dbReference type="PANTHER" id="PTHR23024">
    <property type="entry name" value="ARYLACETAMIDE DEACETYLASE"/>
    <property type="match status" value="1"/>
</dbReference>
<dbReference type="SUPFAM" id="SSF53474">
    <property type="entry name" value="alpha/beta-Hydrolases"/>
    <property type="match status" value="1"/>
</dbReference>
<dbReference type="Gene3D" id="3.40.50.1820">
    <property type="entry name" value="alpha/beta hydrolase"/>
    <property type="match status" value="1"/>
</dbReference>
<feature type="region of interest" description="Disordered" evidence="1">
    <location>
        <begin position="314"/>
        <end position="336"/>
    </location>
</feature>
<feature type="domain" description="Alpha/beta hydrolase fold-3" evidence="2">
    <location>
        <begin position="77"/>
        <end position="285"/>
    </location>
</feature>
<dbReference type="Pfam" id="PF07859">
    <property type="entry name" value="Abhydrolase_3"/>
    <property type="match status" value="1"/>
</dbReference>
<sequence>MATSTDSSKQFSFWWRALVFAPVTLLRLYSRVHPKEKIEGVEWEEIEIPSRDAGRSIKAIRYFRTGDKNRQGPRDVLLNFHGSGWVLHHWGMDHQYAGVIVKALDIDFYDMDYRKGPEYPFPAAHEDVEDAVLHFANAENTKSLSTSGFSAGANMAISGPAHVKEKLAQSRIKELSSISVLYPPCDWSTTEVAPSKNCEGGGLLLPDPVIWLFNNCGAVSPNDWLSKRFSIAQLSVDEILTKHFLAITGDADHLHDGGVKFVKALKENGHPDATFISLKNAGHSFDKDPKTALARKYTASAYDSVIDNIRRGLGQGASAGGNTDDTLRQRKAAGTS</sequence>
<proteinExistence type="predicted"/>
<evidence type="ECO:0000313" key="3">
    <source>
        <dbReference type="EMBL" id="KAE8257831.1"/>
    </source>
</evidence>
<dbReference type="PANTHER" id="PTHR23024:SF242">
    <property type="entry name" value="ALPHA_BETA HYDROLASE FOLD-3 DOMAIN-CONTAINING PROTEIN-RELATED"/>
    <property type="match status" value="1"/>
</dbReference>
<dbReference type="InterPro" id="IPR013094">
    <property type="entry name" value="AB_hydrolase_3"/>
</dbReference>
<dbReference type="EMBL" id="LWDF02000094">
    <property type="protein sequence ID" value="KAE8257831.1"/>
    <property type="molecule type" value="Genomic_DNA"/>
</dbReference>